<keyword evidence="4" id="KW-0677">Repeat</keyword>
<dbReference type="GeneID" id="115557633"/>
<feature type="transmembrane region" description="Helical" evidence="7">
    <location>
        <begin position="229"/>
        <end position="247"/>
    </location>
</feature>
<proteinExistence type="inferred from homology"/>
<evidence type="ECO:0000256" key="3">
    <source>
        <dbReference type="ARBA" id="ARBA00022729"/>
    </source>
</evidence>
<evidence type="ECO:0000313" key="9">
    <source>
        <dbReference type="Ensembl" id="ENSGMOP00000011551.2"/>
    </source>
</evidence>
<dbReference type="InterPro" id="IPR009030">
    <property type="entry name" value="Growth_fac_rcpt_cys_sf"/>
</dbReference>
<dbReference type="InterPro" id="IPR018097">
    <property type="entry name" value="EGF_Ca-bd_CS"/>
</dbReference>
<dbReference type="OMA" id="CSEHCKA"/>
<evidence type="ECO:0000256" key="6">
    <source>
        <dbReference type="PROSITE-ProRule" id="PRU00076"/>
    </source>
</evidence>
<dbReference type="GO" id="GO:0005509">
    <property type="term" value="F:calcium ion binding"/>
    <property type="evidence" value="ECO:0007669"/>
    <property type="project" value="InterPro"/>
</dbReference>
<keyword evidence="7" id="KW-1133">Transmembrane helix</keyword>
<keyword evidence="7" id="KW-0472">Membrane</keyword>
<dbReference type="RefSeq" id="XP_030231454.1">
    <property type="nucleotide sequence ID" value="XM_030375594.1"/>
</dbReference>
<evidence type="ECO:0000256" key="2">
    <source>
        <dbReference type="ARBA" id="ARBA00022536"/>
    </source>
</evidence>
<dbReference type="Pfam" id="PF07645">
    <property type="entry name" value="EGF_CA"/>
    <property type="match status" value="2"/>
</dbReference>
<dbReference type="InterPro" id="IPR001881">
    <property type="entry name" value="EGF-like_Ca-bd_dom"/>
</dbReference>
<comment type="caution">
    <text evidence="6">Lacks conserved residue(s) required for the propagation of feature annotation.</text>
</comment>
<dbReference type="CDD" id="cd00054">
    <property type="entry name" value="EGF_CA"/>
    <property type="match status" value="1"/>
</dbReference>
<evidence type="ECO:0000256" key="7">
    <source>
        <dbReference type="SAM" id="Phobius"/>
    </source>
</evidence>
<dbReference type="Ensembl" id="ENSGMOT00000011865.2">
    <property type="protein sequence ID" value="ENSGMOP00000011551.2"/>
    <property type="gene ID" value="ENSGMOG00000010797.2"/>
</dbReference>
<gene>
    <name evidence="9" type="primary">LOC115557633</name>
</gene>
<name>A0A8C5F6Z7_GADMO</name>
<dbReference type="AlphaFoldDB" id="A0A8C5F6Z7"/>
<dbReference type="InterPro" id="IPR049883">
    <property type="entry name" value="NOTCH1_EGF-like"/>
</dbReference>
<dbReference type="SUPFAM" id="SSF57184">
    <property type="entry name" value="Growth factor receptor domain"/>
    <property type="match status" value="1"/>
</dbReference>
<keyword evidence="10" id="KW-1185">Reference proteome</keyword>
<reference evidence="9" key="1">
    <citation type="submission" date="2025-08" db="UniProtKB">
        <authorList>
            <consortium name="Ensembl"/>
        </authorList>
    </citation>
    <scope>IDENTIFICATION</scope>
</reference>
<evidence type="ECO:0000256" key="4">
    <source>
        <dbReference type="ARBA" id="ARBA00022737"/>
    </source>
</evidence>
<dbReference type="SMART" id="SM00261">
    <property type="entry name" value="FU"/>
    <property type="match status" value="2"/>
</dbReference>
<dbReference type="Proteomes" id="UP000694546">
    <property type="component" value="Chromosome 13"/>
</dbReference>
<feature type="domain" description="EGF-like" evidence="8">
    <location>
        <begin position="142"/>
        <end position="181"/>
    </location>
</feature>
<evidence type="ECO:0000256" key="5">
    <source>
        <dbReference type="ARBA" id="ARBA00023157"/>
    </source>
</evidence>
<dbReference type="PANTHER" id="PTHR24050:SF28">
    <property type="entry name" value="UROMODULIN-LIKE"/>
    <property type="match status" value="1"/>
</dbReference>
<reference evidence="9" key="2">
    <citation type="submission" date="2025-09" db="UniProtKB">
        <authorList>
            <consortium name="Ensembl"/>
        </authorList>
    </citation>
    <scope>IDENTIFICATION</scope>
</reference>
<dbReference type="InterPro" id="IPR052235">
    <property type="entry name" value="Nephronectin_domain"/>
</dbReference>
<dbReference type="Gene3D" id="2.10.25.10">
    <property type="entry name" value="Laminin"/>
    <property type="match status" value="1"/>
</dbReference>
<dbReference type="SMART" id="SM00181">
    <property type="entry name" value="EGF"/>
    <property type="match status" value="3"/>
</dbReference>
<accession>A0A8C5F6Z7</accession>
<sequence>MLNAILTTALPRLGLNPPLYLSFDSCPIMVLWMPLLAVWLSSAGPSVAHSCPDACASCSLQDKNRCLQCEAGWTLYHNTCIDIDECGTAQGRCPPDTYCANTEGSYHCRECDQACGSCMGSGPARCRKCAAGYRLTGAKCLDVDECGETSLPCLGLDELCTNLEGSFLCDCADGFIRKNNVCVRTQPQSAQEKGLFEDVPEDEVAVLQQMFFGVVLCALATLAAKGDMVFTSIFMGGVAAMAGYWLSERGDRFLDRFLKGS</sequence>
<evidence type="ECO:0000256" key="1">
    <source>
        <dbReference type="ARBA" id="ARBA00005897"/>
    </source>
</evidence>
<evidence type="ECO:0000259" key="8">
    <source>
        <dbReference type="PROSITE" id="PS50026"/>
    </source>
</evidence>
<dbReference type="SMART" id="SM00179">
    <property type="entry name" value="EGF_CA"/>
    <property type="match status" value="2"/>
</dbReference>
<evidence type="ECO:0000313" key="10">
    <source>
        <dbReference type="Proteomes" id="UP000694546"/>
    </source>
</evidence>
<dbReference type="Gene3D" id="2.10.220.10">
    <property type="entry name" value="Hormone Receptor, Insulin-like Growth Factor Receptor 1, Chain A, domain 2"/>
    <property type="match status" value="1"/>
</dbReference>
<keyword evidence="2 6" id="KW-0245">EGF-like domain</keyword>
<comment type="similarity">
    <text evidence="1">Belongs to the CRELD family.</text>
</comment>
<protein>
    <submittedName>
        <fullName evidence="9">Cysteine-rich with EGF-like domain protein 1</fullName>
    </submittedName>
</protein>
<keyword evidence="7" id="KW-0812">Transmembrane</keyword>
<dbReference type="InterPro" id="IPR006212">
    <property type="entry name" value="Furin_repeat"/>
</dbReference>
<dbReference type="InterPro" id="IPR000742">
    <property type="entry name" value="EGF"/>
</dbReference>
<dbReference type="PROSITE" id="PS50026">
    <property type="entry name" value="EGF_3"/>
    <property type="match status" value="1"/>
</dbReference>
<dbReference type="InterPro" id="IPR000152">
    <property type="entry name" value="EGF-type_Asp/Asn_hydroxyl_site"/>
</dbReference>
<keyword evidence="5" id="KW-1015">Disulfide bond</keyword>
<dbReference type="OrthoDB" id="10045365at2759"/>
<dbReference type="GeneTree" id="ENSGT00940000167672"/>
<dbReference type="PROSITE" id="PS00010">
    <property type="entry name" value="ASX_HYDROXYL"/>
    <property type="match status" value="1"/>
</dbReference>
<organism evidence="9 10">
    <name type="scientific">Gadus morhua</name>
    <name type="common">Atlantic cod</name>
    <dbReference type="NCBI Taxonomy" id="8049"/>
    <lineage>
        <taxon>Eukaryota</taxon>
        <taxon>Metazoa</taxon>
        <taxon>Chordata</taxon>
        <taxon>Craniata</taxon>
        <taxon>Vertebrata</taxon>
        <taxon>Euteleostomi</taxon>
        <taxon>Actinopterygii</taxon>
        <taxon>Neopterygii</taxon>
        <taxon>Teleostei</taxon>
        <taxon>Neoteleostei</taxon>
        <taxon>Acanthomorphata</taxon>
        <taxon>Zeiogadaria</taxon>
        <taxon>Gadariae</taxon>
        <taxon>Gadiformes</taxon>
        <taxon>Gadoidei</taxon>
        <taxon>Gadidae</taxon>
        <taxon>Gadus</taxon>
    </lineage>
</organism>
<dbReference type="PANTHER" id="PTHR24050">
    <property type="entry name" value="PA14 DOMAIN-CONTAINING PROTEIN"/>
    <property type="match status" value="1"/>
</dbReference>
<keyword evidence="3" id="KW-0732">Signal</keyword>
<dbReference type="PROSITE" id="PS01187">
    <property type="entry name" value="EGF_CA"/>
    <property type="match status" value="2"/>
</dbReference>